<evidence type="ECO:0000256" key="1">
    <source>
        <dbReference type="ARBA" id="ARBA00004823"/>
    </source>
</evidence>
<keyword evidence="5 13" id="KW-0548">Nucleotidyltransferase</keyword>
<evidence type="ECO:0000313" key="14">
    <source>
        <dbReference type="Proteomes" id="UP001149821"/>
    </source>
</evidence>
<dbReference type="InterPro" id="IPR051161">
    <property type="entry name" value="Mannose-6P_isomerase_type2"/>
</dbReference>
<evidence type="ECO:0000259" key="11">
    <source>
        <dbReference type="Pfam" id="PF01050"/>
    </source>
</evidence>
<dbReference type="InterPro" id="IPR006375">
    <property type="entry name" value="Man1P_GuaTrfase/Man6P_Isoase"/>
</dbReference>
<name>A0ABT5QQ87_9GAMM</name>
<feature type="domain" description="Mannose-6-phosphate isomerase type II C-terminal" evidence="11">
    <location>
        <begin position="356"/>
        <end position="468"/>
    </location>
</feature>
<evidence type="ECO:0000256" key="3">
    <source>
        <dbReference type="ARBA" id="ARBA00012387"/>
    </source>
</evidence>
<evidence type="ECO:0000256" key="7">
    <source>
        <dbReference type="ARBA" id="ARBA00023134"/>
    </source>
</evidence>
<protein>
    <recommendedName>
        <fullName evidence="3">mannose-1-phosphate guanylyltransferase</fullName>
        <ecNumber evidence="3">2.7.7.13</ecNumber>
    </recommendedName>
</protein>
<dbReference type="Proteomes" id="UP001149821">
    <property type="component" value="Unassembled WGS sequence"/>
</dbReference>
<dbReference type="SUPFAM" id="SSF53448">
    <property type="entry name" value="Nucleotide-diphospho-sugar transferases"/>
    <property type="match status" value="1"/>
</dbReference>
<comment type="catalytic activity">
    <reaction evidence="8">
        <text>alpha-D-mannose 1-phosphate + GTP + H(+) = GDP-alpha-D-mannose + diphosphate</text>
        <dbReference type="Rhea" id="RHEA:15229"/>
        <dbReference type="ChEBI" id="CHEBI:15378"/>
        <dbReference type="ChEBI" id="CHEBI:33019"/>
        <dbReference type="ChEBI" id="CHEBI:37565"/>
        <dbReference type="ChEBI" id="CHEBI:57527"/>
        <dbReference type="ChEBI" id="CHEBI:58409"/>
        <dbReference type="EC" id="2.7.7.13"/>
    </reaction>
</comment>
<dbReference type="CDD" id="cd02213">
    <property type="entry name" value="cupin_PMI_typeII_C"/>
    <property type="match status" value="1"/>
</dbReference>
<dbReference type="Pfam" id="PF22640">
    <property type="entry name" value="ManC_GMP_beta-helix"/>
    <property type="match status" value="1"/>
</dbReference>
<dbReference type="InterPro" id="IPR029044">
    <property type="entry name" value="Nucleotide-diphossugar_trans"/>
</dbReference>
<evidence type="ECO:0000256" key="6">
    <source>
        <dbReference type="ARBA" id="ARBA00022741"/>
    </source>
</evidence>
<comment type="caution">
    <text evidence="13">The sequence shown here is derived from an EMBL/GenBank/DDBJ whole genome shotgun (WGS) entry which is preliminary data.</text>
</comment>
<evidence type="ECO:0000259" key="10">
    <source>
        <dbReference type="Pfam" id="PF00483"/>
    </source>
</evidence>
<dbReference type="InterPro" id="IPR011051">
    <property type="entry name" value="RmlC_Cupin_sf"/>
</dbReference>
<organism evidence="13 14">
    <name type="scientific">Enterovibrio qingdaonensis</name>
    <dbReference type="NCBI Taxonomy" id="2899818"/>
    <lineage>
        <taxon>Bacteria</taxon>
        <taxon>Pseudomonadati</taxon>
        <taxon>Pseudomonadota</taxon>
        <taxon>Gammaproteobacteria</taxon>
        <taxon>Vibrionales</taxon>
        <taxon>Vibrionaceae</taxon>
        <taxon>Enterovibrio</taxon>
    </lineage>
</organism>
<evidence type="ECO:0000256" key="5">
    <source>
        <dbReference type="ARBA" id="ARBA00022695"/>
    </source>
</evidence>
<evidence type="ECO:0000259" key="12">
    <source>
        <dbReference type="Pfam" id="PF22640"/>
    </source>
</evidence>
<dbReference type="SUPFAM" id="SSF51182">
    <property type="entry name" value="RmlC-like cupins"/>
    <property type="match status" value="1"/>
</dbReference>
<dbReference type="InterPro" id="IPR054566">
    <property type="entry name" value="ManC/GMP-like_b-helix"/>
</dbReference>
<evidence type="ECO:0000256" key="9">
    <source>
        <dbReference type="RuleBase" id="RU004190"/>
    </source>
</evidence>
<dbReference type="Gene3D" id="3.90.550.10">
    <property type="entry name" value="Spore Coat Polysaccharide Biosynthesis Protein SpsA, Chain A"/>
    <property type="match status" value="1"/>
</dbReference>
<dbReference type="RefSeq" id="WP_274143083.1">
    <property type="nucleotide sequence ID" value="NZ_JAJUBB010000010.1"/>
</dbReference>
<keyword evidence="14" id="KW-1185">Reference proteome</keyword>
<gene>
    <name evidence="13" type="ORF">LRP49_14840</name>
</gene>
<evidence type="ECO:0000313" key="13">
    <source>
        <dbReference type="EMBL" id="MDD1782446.1"/>
    </source>
</evidence>
<keyword evidence="4 13" id="KW-0808">Transferase</keyword>
<sequence length="475" mass="52825">MSSILPVIMAGGSGSRLWPMSRNHYPKPFLSLNSKNSMLLETLYRLNDIEHLPASIICNEEHRFLVAEQLRSGNLPFSNIILEPFGRNTAPAIALSALSALKENSDPILLVLAADHLIKDVDTFSASVQSAKSLAELGQLVTFGIVPTAPETGYGYIHRGSPVEGFRDELEAYVVDSFVEKPNLETAQSYLATGNYYWNSGMFMFKASRYLEELKKYRPDILSSVEKALSTASNDLYFTRIGEKAFHDCPDDSVDYAVMEKTDSAVVVPMSAGWSDIGAWSSLWEVSDKDADQNVVRGDVIAEKSKRCYINAPERLVAAVGLEDLIIVDTKDSILVAHRDSVQDVKSVVNKLKADDRSEFLHHRVVYRPWGNHDHIAEGSRYHVKKVTVRPGEKTATQVHYHRAEHWIVVSGTAKVTNGKDVYLISENESTYIPIGNPHSFENPGVVDLEIIEVRTGTYLGEDDIERIGCEGEGY</sequence>
<comment type="pathway">
    <text evidence="1">Nucleotide-sugar biosynthesis; GDP-alpha-D-mannose biosynthesis; GDP-alpha-D-mannose from alpha-D-mannose 1-phosphate (GTP route): step 1/1.</text>
</comment>
<keyword evidence="7" id="KW-0342">GTP-binding</keyword>
<accession>A0ABT5QQ87</accession>
<dbReference type="InterPro" id="IPR014710">
    <property type="entry name" value="RmlC-like_jellyroll"/>
</dbReference>
<evidence type="ECO:0000256" key="2">
    <source>
        <dbReference type="ARBA" id="ARBA00006115"/>
    </source>
</evidence>
<dbReference type="PANTHER" id="PTHR46390:SF1">
    <property type="entry name" value="MANNOSE-1-PHOSPHATE GUANYLYLTRANSFERASE"/>
    <property type="match status" value="1"/>
</dbReference>
<dbReference type="CDD" id="cd02509">
    <property type="entry name" value="GDP-M1P_Guanylyltransferase"/>
    <property type="match status" value="1"/>
</dbReference>
<dbReference type="GO" id="GO:0004476">
    <property type="term" value="F:mannose-6-phosphate isomerase activity"/>
    <property type="evidence" value="ECO:0007669"/>
    <property type="project" value="UniProtKB-EC"/>
</dbReference>
<dbReference type="GO" id="GO:0004475">
    <property type="term" value="F:mannose-1-phosphate guanylyltransferase (GTP) activity"/>
    <property type="evidence" value="ECO:0007669"/>
    <property type="project" value="UniProtKB-EC"/>
</dbReference>
<comment type="similarity">
    <text evidence="2 9">Belongs to the mannose-6-phosphate isomerase type 2 family.</text>
</comment>
<keyword evidence="6" id="KW-0547">Nucleotide-binding</keyword>
<proteinExistence type="inferred from homology"/>
<feature type="domain" description="MannoseP isomerase/GMP-like beta-helix" evidence="12">
    <location>
        <begin position="299"/>
        <end position="352"/>
    </location>
</feature>
<dbReference type="InterPro" id="IPR049577">
    <property type="entry name" value="GMPP_N"/>
</dbReference>
<reference evidence="13" key="1">
    <citation type="submission" date="2021-12" db="EMBL/GenBank/DDBJ databases">
        <title>Enterovibrio ZSDZ35 sp. nov. and Enterovibrio ZSDZ42 sp. nov., isolated from coastal seawater in Qingdao.</title>
        <authorList>
            <person name="Zhang P."/>
        </authorList>
    </citation>
    <scope>NUCLEOTIDE SEQUENCE</scope>
    <source>
        <strain evidence="13">ZSDZ35</strain>
    </source>
</reference>
<evidence type="ECO:0000256" key="8">
    <source>
        <dbReference type="ARBA" id="ARBA00047343"/>
    </source>
</evidence>
<dbReference type="Pfam" id="PF01050">
    <property type="entry name" value="MannoseP_isomer"/>
    <property type="match status" value="1"/>
</dbReference>
<dbReference type="InterPro" id="IPR001538">
    <property type="entry name" value="Man6P_isomerase-2_C"/>
</dbReference>
<dbReference type="InterPro" id="IPR005835">
    <property type="entry name" value="NTP_transferase_dom"/>
</dbReference>
<dbReference type="Gene3D" id="2.60.120.10">
    <property type="entry name" value="Jelly Rolls"/>
    <property type="match status" value="1"/>
</dbReference>
<dbReference type="PANTHER" id="PTHR46390">
    <property type="entry name" value="MANNOSE-1-PHOSPHATE GUANYLYLTRANSFERASE"/>
    <property type="match status" value="1"/>
</dbReference>
<feature type="domain" description="Nucleotidyl transferase" evidence="10">
    <location>
        <begin position="6"/>
        <end position="292"/>
    </location>
</feature>
<dbReference type="NCBIfam" id="TIGR01479">
    <property type="entry name" value="GMP_PMI"/>
    <property type="match status" value="1"/>
</dbReference>
<keyword evidence="13" id="KW-0413">Isomerase</keyword>
<dbReference type="EMBL" id="JAJUBB010000010">
    <property type="protein sequence ID" value="MDD1782446.1"/>
    <property type="molecule type" value="Genomic_DNA"/>
</dbReference>
<evidence type="ECO:0000256" key="4">
    <source>
        <dbReference type="ARBA" id="ARBA00022679"/>
    </source>
</evidence>
<dbReference type="EC" id="2.7.7.13" evidence="3"/>
<dbReference type="Pfam" id="PF00483">
    <property type="entry name" value="NTP_transferase"/>
    <property type="match status" value="1"/>
</dbReference>